<dbReference type="Gene3D" id="1.10.510.10">
    <property type="entry name" value="Transferase(Phosphotransferase) domain 1"/>
    <property type="match status" value="1"/>
</dbReference>
<dbReference type="PROSITE" id="PS00108">
    <property type="entry name" value="PROTEIN_KINASE_ST"/>
    <property type="match status" value="1"/>
</dbReference>
<dbReference type="OrthoDB" id="9762169at2"/>
<accession>A0A5B9QGI4</accession>
<reference evidence="8 9" key="1">
    <citation type="submission" date="2019-08" db="EMBL/GenBank/DDBJ databases">
        <title>Deep-cultivation of Planctomycetes and their phenomic and genomic characterization uncovers novel biology.</title>
        <authorList>
            <person name="Wiegand S."/>
            <person name="Jogler M."/>
            <person name="Boedeker C."/>
            <person name="Pinto D."/>
            <person name="Vollmers J."/>
            <person name="Rivas-Marin E."/>
            <person name="Kohn T."/>
            <person name="Peeters S.H."/>
            <person name="Heuer A."/>
            <person name="Rast P."/>
            <person name="Oberbeckmann S."/>
            <person name="Bunk B."/>
            <person name="Jeske O."/>
            <person name="Meyerdierks A."/>
            <person name="Storesund J.E."/>
            <person name="Kallscheuer N."/>
            <person name="Luecker S."/>
            <person name="Lage O.M."/>
            <person name="Pohl T."/>
            <person name="Merkel B.J."/>
            <person name="Hornburger P."/>
            <person name="Mueller R.-W."/>
            <person name="Bruemmer F."/>
            <person name="Labrenz M."/>
            <person name="Spormann A.M."/>
            <person name="Op den Camp H."/>
            <person name="Overmann J."/>
            <person name="Amann R."/>
            <person name="Jetten M.S.M."/>
            <person name="Mascher T."/>
            <person name="Medema M.H."/>
            <person name="Devos D.P."/>
            <person name="Kaster A.-K."/>
            <person name="Ovreas L."/>
            <person name="Rohde M."/>
            <person name="Galperin M.Y."/>
            <person name="Jogler C."/>
        </authorList>
    </citation>
    <scope>NUCLEOTIDE SEQUENCE [LARGE SCALE GENOMIC DNA]</scope>
    <source>
        <strain evidence="8 9">Pr1d</strain>
    </source>
</reference>
<feature type="binding site" evidence="5">
    <location>
        <position position="51"/>
    </location>
    <ligand>
        <name>ATP</name>
        <dbReference type="ChEBI" id="CHEBI:30616"/>
    </ligand>
</feature>
<evidence type="ECO:0000256" key="5">
    <source>
        <dbReference type="PROSITE-ProRule" id="PRU10141"/>
    </source>
</evidence>
<dbReference type="InterPro" id="IPR011009">
    <property type="entry name" value="Kinase-like_dom_sf"/>
</dbReference>
<organism evidence="8 9">
    <name type="scientific">Bythopirellula goksoeyrii</name>
    <dbReference type="NCBI Taxonomy" id="1400387"/>
    <lineage>
        <taxon>Bacteria</taxon>
        <taxon>Pseudomonadati</taxon>
        <taxon>Planctomycetota</taxon>
        <taxon>Planctomycetia</taxon>
        <taxon>Pirellulales</taxon>
        <taxon>Lacipirellulaceae</taxon>
        <taxon>Bythopirellula</taxon>
    </lineage>
</organism>
<feature type="domain" description="Protein kinase" evidence="7">
    <location>
        <begin position="22"/>
        <end position="283"/>
    </location>
</feature>
<keyword evidence="6" id="KW-0472">Membrane</keyword>
<dbReference type="PANTHER" id="PTHR43289">
    <property type="entry name" value="MITOGEN-ACTIVATED PROTEIN KINASE KINASE KINASE 20-RELATED"/>
    <property type="match status" value="1"/>
</dbReference>
<dbReference type="Proteomes" id="UP000323917">
    <property type="component" value="Chromosome"/>
</dbReference>
<evidence type="ECO:0000313" key="9">
    <source>
        <dbReference type="Proteomes" id="UP000323917"/>
    </source>
</evidence>
<evidence type="ECO:0000259" key="7">
    <source>
        <dbReference type="PROSITE" id="PS50011"/>
    </source>
</evidence>
<dbReference type="EMBL" id="CP042913">
    <property type="protein sequence ID" value="QEG33461.1"/>
    <property type="molecule type" value="Genomic_DNA"/>
</dbReference>
<keyword evidence="6" id="KW-0812">Transmembrane</keyword>
<dbReference type="InterPro" id="IPR008271">
    <property type="entry name" value="Ser/Thr_kinase_AS"/>
</dbReference>
<dbReference type="RefSeq" id="WP_148072226.1">
    <property type="nucleotide sequence ID" value="NZ_CP042913.1"/>
</dbReference>
<keyword evidence="3 8" id="KW-0418">Kinase</keyword>
<dbReference type="Pfam" id="PF00069">
    <property type="entry name" value="Pkinase"/>
    <property type="match status" value="1"/>
</dbReference>
<dbReference type="EC" id="2.7.11.1" evidence="8"/>
<dbReference type="GO" id="GO:0004674">
    <property type="term" value="F:protein serine/threonine kinase activity"/>
    <property type="evidence" value="ECO:0007669"/>
    <property type="project" value="UniProtKB-EC"/>
</dbReference>
<evidence type="ECO:0000256" key="1">
    <source>
        <dbReference type="ARBA" id="ARBA00022679"/>
    </source>
</evidence>
<dbReference type="AlphaFoldDB" id="A0A5B9QGI4"/>
<keyword evidence="4 5" id="KW-0067">ATP-binding</keyword>
<evidence type="ECO:0000256" key="2">
    <source>
        <dbReference type="ARBA" id="ARBA00022741"/>
    </source>
</evidence>
<dbReference type="PROSITE" id="PS50011">
    <property type="entry name" value="PROTEIN_KINASE_DOM"/>
    <property type="match status" value="1"/>
</dbReference>
<dbReference type="PANTHER" id="PTHR43289:SF6">
    <property type="entry name" value="SERINE_THREONINE-PROTEIN KINASE NEKL-3"/>
    <property type="match status" value="1"/>
</dbReference>
<keyword evidence="6" id="KW-1133">Transmembrane helix</keyword>
<dbReference type="KEGG" id="bgok:Pr1d_07250"/>
<keyword evidence="9" id="KW-1185">Reference proteome</keyword>
<dbReference type="InterPro" id="IPR000719">
    <property type="entry name" value="Prot_kinase_dom"/>
</dbReference>
<evidence type="ECO:0000256" key="3">
    <source>
        <dbReference type="ARBA" id="ARBA00022777"/>
    </source>
</evidence>
<feature type="transmembrane region" description="Helical" evidence="6">
    <location>
        <begin position="330"/>
        <end position="350"/>
    </location>
</feature>
<evidence type="ECO:0000256" key="6">
    <source>
        <dbReference type="SAM" id="Phobius"/>
    </source>
</evidence>
<protein>
    <submittedName>
        <fullName evidence="8">Serine/threonine-protein kinase PknH</fullName>
        <ecNumber evidence="8">2.7.11.1</ecNumber>
    </submittedName>
</protein>
<keyword evidence="2 5" id="KW-0547">Nucleotide-binding</keyword>
<keyword evidence="1 8" id="KW-0808">Transferase</keyword>
<name>A0A5B9QGI4_9BACT</name>
<gene>
    <name evidence="8" type="primary">pknH</name>
    <name evidence="8" type="ORF">Pr1d_07250</name>
</gene>
<dbReference type="InterPro" id="IPR017441">
    <property type="entry name" value="Protein_kinase_ATP_BS"/>
</dbReference>
<dbReference type="CDD" id="cd14014">
    <property type="entry name" value="STKc_PknB_like"/>
    <property type="match status" value="1"/>
</dbReference>
<dbReference type="GO" id="GO:0005524">
    <property type="term" value="F:ATP binding"/>
    <property type="evidence" value="ECO:0007669"/>
    <property type="project" value="UniProtKB-UniRule"/>
</dbReference>
<dbReference type="PROSITE" id="PS00107">
    <property type="entry name" value="PROTEIN_KINASE_ATP"/>
    <property type="match status" value="1"/>
</dbReference>
<dbReference type="SUPFAM" id="SSF56112">
    <property type="entry name" value="Protein kinase-like (PK-like)"/>
    <property type="match status" value="1"/>
</dbReference>
<proteinExistence type="predicted"/>
<evidence type="ECO:0000313" key="8">
    <source>
        <dbReference type="EMBL" id="QEG33461.1"/>
    </source>
</evidence>
<dbReference type="SMART" id="SM00220">
    <property type="entry name" value="S_TKc"/>
    <property type="match status" value="1"/>
</dbReference>
<evidence type="ECO:0000256" key="4">
    <source>
        <dbReference type="ARBA" id="ARBA00022840"/>
    </source>
</evidence>
<sequence length="351" mass="38576">MISQNAKRKENASTSEEFVGPYSLGRCLGKGGFGAVYEGTHQDTGQRVAIKLLHGTKQLEPEVQNRFVREIALLKKLDHENIVHVFDAGLHEDSIYCAMELVDCGTLKDVLVARVSIPWREAAEVGLQVSRALSHAHQIGCVHRDLKPANLYLSEDGLVKLGDLGLARDLNNSRLTTSGQTVGTWRYMPPEQITAEEHIDGRLDIYALGCIMFEMVAGRVPFDGSTFVEIFDQHLESVPPRLEVLVPGFPSEFSDLVDAMLEKKPEDRPENAALLADALEQLLAGNVDSSSLKEITQHKHADTSLLENVSPNLTQRLHSGPIAGAKKPNWRVLIGFLVVVAIIIAIVLALK</sequence>